<name>A0A9X3EWY0_9BACT</name>
<dbReference type="EMBL" id="JAPNKE010000002">
    <property type="protein sequence ID" value="MCY1007068.1"/>
    <property type="molecule type" value="Genomic_DNA"/>
</dbReference>
<dbReference type="Proteomes" id="UP001150924">
    <property type="component" value="Unassembled WGS sequence"/>
</dbReference>
<evidence type="ECO:0000313" key="1">
    <source>
        <dbReference type="EMBL" id="MCY1007068.1"/>
    </source>
</evidence>
<evidence type="ECO:0000313" key="2">
    <source>
        <dbReference type="Proteomes" id="UP001150924"/>
    </source>
</evidence>
<accession>A0A9X3EWY0</accession>
<organism evidence="1 2">
    <name type="scientific">Nannocystis pusilla</name>
    <dbReference type="NCBI Taxonomy" id="889268"/>
    <lineage>
        <taxon>Bacteria</taxon>
        <taxon>Pseudomonadati</taxon>
        <taxon>Myxococcota</taxon>
        <taxon>Polyangia</taxon>
        <taxon>Nannocystales</taxon>
        <taxon>Nannocystaceae</taxon>
        <taxon>Nannocystis</taxon>
    </lineage>
</organism>
<reference evidence="1" key="1">
    <citation type="submission" date="2022-11" db="EMBL/GenBank/DDBJ databases">
        <title>Minimal conservation of predation-associated metabolite biosynthetic gene clusters underscores biosynthetic potential of Myxococcota including descriptions for ten novel species: Archangium lansinium sp. nov., Myxococcus landrumus sp. nov., Nannocystis bai.</title>
        <authorList>
            <person name="Ahearne A."/>
            <person name="Stevens C."/>
            <person name="Phillips K."/>
        </authorList>
    </citation>
    <scope>NUCLEOTIDE SEQUENCE</scope>
    <source>
        <strain evidence="1">Na p29</strain>
    </source>
</reference>
<dbReference type="AlphaFoldDB" id="A0A9X3EWY0"/>
<protein>
    <submittedName>
        <fullName evidence="1">Uncharacterized protein</fullName>
    </submittedName>
</protein>
<keyword evidence="2" id="KW-1185">Reference proteome</keyword>
<gene>
    <name evidence="1" type="ORF">OV079_16185</name>
</gene>
<comment type="caution">
    <text evidence="1">The sequence shown here is derived from an EMBL/GenBank/DDBJ whole genome shotgun (WGS) entry which is preliminary data.</text>
</comment>
<dbReference type="RefSeq" id="WP_267769602.1">
    <property type="nucleotide sequence ID" value="NZ_JAPNKE010000002.1"/>
</dbReference>
<sequence>MPEGKFGPYERRRLAEAGIELITYANPEGTHAALLQLLTNLAAAQPGTAGVVPPDSARLC</sequence>
<proteinExistence type="predicted"/>